<dbReference type="Pfam" id="PF13487">
    <property type="entry name" value="HD_5"/>
    <property type="match status" value="1"/>
</dbReference>
<sequence>MGHNNINNEELLEYILKDFKSGVQHGILVANLTYMLAKRMGLTDSECHELKIAGMLHDIGKLKLSEYLYGRNSGELSVEEMKYMRMHSKISFDVLKNYDYSDNIMKVVLYHHECYDGSGYPDNLKGTDIPLGARILKVTDEFAALISERPYRKAFDIDTAVNILIEEIKNLDMRVFIEFQRMIHEEETFEIIRNSKIDLDSLSLEDILSFAD</sequence>
<evidence type="ECO:0000313" key="2">
    <source>
        <dbReference type="EMBL" id="ACR73574.1"/>
    </source>
</evidence>
<gene>
    <name evidence="2" type="ordered locus">EUBELI_20429</name>
</gene>
<dbReference type="eggNOG" id="COG3437">
    <property type="taxonomic scope" value="Bacteria"/>
</dbReference>
<dbReference type="InterPro" id="IPR037522">
    <property type="entry name" value="HD_GYP_dom"/>
</dbReference>
<dbReference type="InterPro" id="IPR003607">
    <property type="entry name" value="HD/PDEase_dom"/>
</dbReference>
<keyword evidence="3" id="KW-1185">Reference proteome</keyword>
<dbReference type="SMART" id="SM00471">
    <property type="entry name" value="HDc"/>
    <property type="match status" value="1"/>
</dbReference>
<accession>C4Z6I2</accession>
<dbReference type="RefSeq" id="WP_012740702.1">
    <property type="nucleotide sequence ID" value="NC_012780.1"/>
</dbReference>
<dbReference type="AlphaFoldDB" id="C4Z6I2"/>
<dbReference type="CDD" id="cd00077">
    <property type="entry name" value="HDc"/>
    <property type="match status" value="1"/>
</dbReference>
<organism evidence="2 3">
    <name type="scientific">Lachnospira eligens (strain ATCC 27750 / DSM 3376 / VPI C15-48 / C15-B4)</name>
    <name type="common">Eubacterium eligens</name>
    <dbReference type="NCBI Taxonomy" id="515620"/>
    <lineage>
        <taxon>Bacteria</taxon>
        <taxon>Bacillati</taxon>
        <taxon>Bacillota</taxon>
        <taxon>Clostridia</taxon>
        <taxon>Lachnospirales</taxon>
        <taxon>Lachnospiraceae</taxon>
        <taxon>Lachnospira</taxon>
    </lineage>
</organism>
<keyword evidence="2" id="KW-0614">Plasmid</keyword>
<dbReference type="GeneID" id="41357147"/>
<dbReference type="NCBIfam" id="TIGR00277">
    <property type="entry name" value="HDIG"/>
    <property type="match status" value="1"/>
</dbReference>
<dbReference type="PANTHER" id="PTHR43155">
    <property type="entry name" value="CYCLIC DI-GMP PHOSPHODIESTERASE PA4108-RELATED"/>
    <property type="match status" value="1"/>
</dbReference>
<protein>
    <submittedName>
        <fullName evidence="2">Putative two-component system response regulator</fullName>
    </submittedName>
</protein>
<evidence type="ECO:0000313" key="3">
    <source>
        <dbReference type="Proteomes" id="UP000001476"/>
    </source>
</evidence>
<evidence type="ECO:0000259" key="1">
    <source>
        <dbReference type="PROSITE" id="PS51832"/>
    </source>
</evidence>
<proteinExistence type="predicted"/>
<name>C4Z6I2_LACE2</name>
<dbReference type="Proteomes" id="UP000001476">
    <property type="component" value="Plasmid pEubeli2"/>
</dbReference>
<dbReference type="PANTHER" id="PTHR43155:SF2">
    <property type="entry name" value="CYCLIC DI-GMP PHOSPHODIESTERASE PA4108"/>
    <property type="match status" value="1"/>
</dbReference>
<geneLocation type="plasmid" evidence="3">
    <name>pEubeli2</name>
</geneLocation>
<feature type="domain" description="HD-GYP" evidence="1">
    <location>
        <begin position="1"/>
        <end position="195"/>
    </location>
</feature>
<dbReference type="KEGG" id="eel:EUBELI_20429"/>
<dbReference type="EMBL" id="CP001106">
    <property type="protein sequence ID" value="ACR73574.1"/>
    <property type="molecule type" value="Genomic_DNA"/>
</dbReference>
<dbReference type="SUPFAM" id="SSF109604">
    <property type="entry name" value="HD-domain/PDEase-like"/>
    <property type="match status" value="1"/>
</dbReference>
<dbReference type="HOGENOM" id="CLU_000445_92_3_9"/>
<dbReference type="InterPro" id="IPR006675">
    <property type="entry name" value="HDIG_dom"/>
</dbReference>
<dbReference type="PROSITE" id="PS51832">
    <property type="entry name" value="HD_GYP"/>
    <property type="match status" value="1"/>
</dbReference>
<dbReference type="Gene3D" id="1.10.3210.10">
    <property type="entry name" value="Hypothetical protein af1432"/>
    <property type="match status" value="1"/>
</dbReference>
<reference evidence="2 3" key="1">
    <citation type="journal article" date="2009" name="Proc. Natl. Acad. Sci. U.S.A.">
        <title>Characterizing a model human gut microbiota composed of members of its two dominant bacterial phyla.</title>
        <authorList>
            <person name="Mahowald M.A."/>
            <person name="Rey F.E."/>
            <person name="Seedorf H."/>
            <person name="Turnbaugh P.J."/>
            <person name="Fulton R.S."/>
            <person name="Wollam A."/>
            <person name="Shah N."/>
            <person name="Wang C."/>
            <person name="Magrini V."/>
            <person name="Wilson R.K."/>
            <person name="Cantarel B.L."/>
            <person name="Coutinho P.M."/>
            <person name="Henrissat B."/>
            <person name="Crock L.W."/>
            <person name="Russell A."/>
            <person name="Verberkmoes N.C."/>
            <person name="Hettich R.L."/>
            <person name="Gordon J.I."/>
        </authorList>
    </citation>
    <scope>NUCLEOTIDE SEQUENCE [LARGE SCALE GENOMIC DNA]</scope>
    <source>
        <strain evidence="3">ATCC 27750 / DSM 3376 / VPI C15-48 / C15-B4</strain>
        <plasmid evidence="2">unnamed</plasmid>
    </source>
</reference>